<organism evidence="10 11">
    <name type="scientific">Eiseniibacteriota bacterium</name>
    <dbReference type="NCBI Taxonomy" id="2212470"/>
    <lineage>
        <taxon>Bacteria</taxon>
        <taxon>Candidatus Eiseniibacteriota</taxon>
    </lineage>
</organism>
<dbReference type="GO" id="GO:0005576">
    <property type="term" value="C:extracellular region"/>
    <property type="evidence" value="ECO:0007669"/>
    <property type="project" value="UniProtKB-SubCell"/>
</dbReference>
<accession>A0A538TLP7</accession>
<proteinExistence type="predicted"/>
<dbReference type="NCBIfam" id="TIGR01376">
    <property type="entry name" value="POMP_repeat"/>
    <property type="match status" value="1"/>
</dbReference>
<dbReference type="Gene3D" id="2.160.20.10">
    <property type="entry name" value="Single-stranded right-handed beta-helix, Pectin lyase-like"/>
    <property type="match status" value="1"/>
</dbReference>
<gene>
    <name evidence="10" type="ORF">E6K79_07480</name>
</gene>
<evidence type="ECO:0000313" key="11">
    <source>
        <dbReference type="Proteomes" id="UP000317691"/>
    </source>
</evidence>
<keyword evidence="5 8" id="KW-0732">Signal</keyword>
<dbReference type="PANTHER" id="PTHR11319">
    <property type="entry name" value="G PROTEIN-COUPLED RECEPTOR-RELATED"/>
    <property type="match status" value="1"/>
</dbReference>
<evidence type="ECO:0000259" key="9">
    <source>
        <dbReference type="Pfam" id="PF13229"/>
    </source>
</evidence>
<dbReference type="GO" id="GO:0009279">
    <property type="term" value="C:cell outer membrane"/>
    <property type="evidence" value="ECO:0007669"/>
    <property type="project" value="UniProtKB-SubCell"/>
</dbReference>
<evidence type="ECO:0000256" key="1">
    <source>
        <dbReference type="ARBA" id="ARBA00004196"/>
    </source>
</evidence>
<dbReference type="EMBL" id="VBOZ01000019">
    <property type="protein sequence ID" value="TMQ64542.1"/>
    <property type="molecule type" value="Genomic_DNA"/>
</dbReference>
<feature type="chain" id="PRO_5021848128" description="Right handed beta helix domain-containing protein" evidence="8">
    <location>
        <begin position="44"/>
        <end position="442"/>
    </location>
</feature>
<evidence type="ECO:0000256" key="6">
    <source>
        <dbReference type="ARBA" id="ARBA00023136"/>
    </source>
</evidence>
<dbReference type="InterPro" id="IPR011050">
    <property type="entry name" value="Pectin_lyase_fold/virulence"/>
</dbReference>
<dbReference type="Proteomes" id="UP000317691">
    <property type="component" value="Unassembled WGS sequence"/>
</dbReference>
<keyword evidence="6" id="KW-0472">Membrane</keyword>
<dbReference type="AlphaFoldDB" id="A0A538TLP7"/>
<dbReference type="PANTHER" id="PTHR11319:SF35">
    <property type="entry name" value="OUTER MEMBRANE PROTEIN PMPC-RELATED"/>
    <property type="match status" value="1"/>
</dbReference>
<feature type="signal peptide" evidence="8">
    <location>
        <begin position="1"/>
        <end position="43"/>
    </location>
</feature>
<protein>
    <recommendedName>
        <fullName evidence="9">Right handed beta helix domain-containing protein</fullName>
    </recommendedName>
</protein>
<evidence type="ECO:0000313" key="10">
    <source>
        <dbReference type="EMBL" id="TMQ64542.1"/>
    </source>
</evidence>
<dbReference type="InterPro" id="IPR003368">
    <property type="entry name" value="POMP_repeat"/>
</dbReference>
<dbReference type="InterPro" id="IPR012334">
    <property type="entry name" value="Pectin_lyas_fold"/>
</dbReference>
<dbReference type="Pfam" id="PF13229">
    <property type="entry name" value="Beta_helix"/>
    <property type="match status" value="1"/>
</dbReference>
<feature type="domain" description="Right handed beta helix" evidence="9">
    <location>
        <begin position="107"/>
        <end position="220"/>
    </location>
</feature>
<comment type="caution">
    <text evidence="10">The sequence shown here is derived from an EMBL/GenBank/DDBJ whole genome shotgun (WGS) entry which is preliminary data.</text>
</comment>
<keyword evidence="4" id="KW-0964">Secreted</keyword>
<evidence type="ECO:0000256" key="2">
    <source>
        <dbReference type="ARBA" id="ARBA00004442"/>
    </source>
</evidence>
<comment type="subcellular location">
    <subcellularLocation>
        <location evidence="1">Cell envelope</location>
    </subcellularLocation>
    <subcellularLocation>
        <location evidence="2">Cell outer membrane</location>
    </subcellularLocation>
    <subcellularLocation>
        <location evidence="3">Secreted</location>
    </subcellularLocation>
</comment>
<dbReference type="InterPro" id="IPR039448">
    <property type="entry name" value="Beta_helix"/>
</dbReference>
<evidence type="ECO:0000256" key="8">
    <source>
        <dbReference type="SAM" id="SignalP"/>
    </source>
</evidence>
<evidence type="ECO:0000256" key="4">
    <source>
        <dbReference type="ARBA" id="ARBA00022525"/>
    </source>
</evidence>
<sequence>MGNSTRGFARTSPVRARIGTARLAALSLALAAILALTAHPAEAKRIFVPKQHRSLQAGIDEASPGDTIWVAAGTYQGPFTVKKRLVLFGDAGSDNTILDGGDSVRVLDIEGVNGGAVVGFTIRRGKSPAGGGVHCVRDTSLLFAGCTLEKNWESAISAWESVDFNLNELTFSENQGSAVSLNFTAALIRNCEFQKNTGYSGGAISLIHSSSNLPIRNCSFIGNRADTATGGAINGDSSEVTVADCDFSSNSAKVAGGAISAMNGSRLGVSHCHFIENSAKASGALNVDTSGLNLLLSIFDHNTALGFGSAIGLIGRAVANINPLVQSNTFYKNAATTEGTTIWSERVSPEIKRNIFVVDAGQRAVSGIGSSPLYQCNLIHDPSGEAVGALPSADTLVGDPLFCDPASRNFYLRDLSPAALASCGVVGAFPKRCSSFKMAPGK</sequence>
<evidence type="ECO:0000256" key="5">
    <source>
        <dbReference type="ARBA" id="ARBA00022729"/>
    </source>
</evidence>
<keyword evidence="7" id="KW-0998">Cell outer membrane</keyword>
<name>A0A538TLP7_UNCEI</name>
<evidence type="ECO:0000256" key="7">
    <source>
        <dbReference type="ARBA" id="ARBA00023237"/>
    </source>
</evidence>
<dbReference type="SUPFAM" id="SSF51126">
    <property type="entry name" value="Pectin lyase-like"/>
    <property type="match status" value="1"/>
</dbReference>
<dbReference type="Pfam" id="PF02415">
    <property type="entry name" value="Chlam_PMP"/>
    <property type="match status" value="1"/>
</dbReference>
<reference evidence="10 11" key="1">
    <citation type="journal article" date="2019" name="Nat. Microbiol.">
        <title>Mediterranean grassland soil C-N compound turnover is dependent on rainfall and depth, and is mediated by genomically divergent microorganisms.</title>
        <authorList>
            <person name="Diamond S."/>
            <person name="Andeer P.F."/>
            <person name="Li Z."/>
            <person name="Crits-Christoph A."/>
            <person name="Burstein D."/>
            <person name="Anantharaman K."/>
            <person name="Lane K.R."/>
            <person name="Thomas B.C."/>
            <person name="Pan C."/>
            <person name="Northen T.R."/>
            <person name="Banfield J.F."/>
        </authorList>
    </citation>
    <scope>NUCLEOTIDE SEQUENCE [LARGE SCALE GENOMIC DNA]</scope>
    <source>
        <strain evidence="10">WS_9</strain>
    </source>
</reference>
<evidence type="ECO:0000256" key="3">
    <source>
        <dbReference type="ARBA" id="ARBA00004613"/>
    </source>
</evidence>